<dbReference type="AlphaFoldDB" id="A0A256GP11"/>
<protein>
    <submittedName>
        <fullName evidence="1">Uncharacterized protein</fullName>
    </submittedName>
</protein>
<evidence type="ECO:0000313" key="2">
    <source>
        <dbReference type="Proteomes" id="UP000216188"/>
    </source>
</evidence>
<gene>
    <name evidence="1" type="ORF">CEV34_1043</name>
</gene>
<accession>A0A256GP11</accession>
<keyword evidence="2" id="KW-1185">Reference proteome</keyword>
<evidence type="ECO:0000313" key="1">
    <source>
        <dbReference type="EMBL" id="OYR28887.1"/>
    </source>
</evidence>
<reference evidence="1 2" key="1">
    <citation type="submission" date="2017-07" db="EMBL/GenBank/DDBJ databases">
        <title>Phylogenetic study on the rhizospheric bacterium Ochrobactrum sp. A44.</title>
        <authorList>
            <person name="Krzyzanowska D.M."/>
            <person name="Ossowicki A."/>
            <person name="Rajewska M."/>
            <person name="Maciag T."/>
            <person name="Kaczynski Z."/>
            <person name="Czerwicka M."/>
            <person name="Jafra S."/>
        </authorList>
    </citation>
    <scope>NUCLEOTIDE SEQUENCE [LARGE SCALE GENOMIC DNA]</scope>
    <source>
        <strain evidence="1 2">CCUG 30717</strain>
    </source>
</reference>
<organism evidence="1 2">
    <name type="scientific">Brucella pseudogrignonensis</name>
    <dbReference type="NCBI Taxonomy" id="419475"/>
    <lineage>
        <taxon>Bacteria</taxon>
        <taxon>Pseudomonadati</taxon>
        <taxon>Pseudomonadota</taxon>
        <taxon>Alphaproteobacteria</taxon>
        <taxon>Hyphomicrobiales</taxon>
        <taxon>Brucellaceae</taxon>
        <taxon>Brucella/Ochrobactrum group</taxon>
        <taxon>Brucella</taxon>
    </lineage>
</organism>
<dbReference type="EMBL" id="NNRM01000012">
    <property type="protein sequence ID" value="OYR28887.1"/>
    <property type="molecule type" value="Genomic_DNA"/>
</dbReference>
<dbReference type="Proteomes" id="UP000216188">
    <property type="component" value="Unassembled WGS sequence"/>
</dbReference>
<proteinExistence type="predicted"/>
<sequence length="52" mass="5705">MFEFEKAAHGSLHFRQKAIARFGLSGLIWGRSRSLSVKTALENPISIAPCSS</sequence>
<comment type="caution">
    <text evidence="1">The sequence shown here is derived from an EMBL/GenBank/DDBJ whole genome shotgun (WGS) entry which is preliminary data.</text>
</comment>
<name>A0A256GP11_9HYPH</name>